<keyword evidence="5" id="KW-1185">Reference proteome</keyword>
<proteinExistence type="predicted"/>
<gene>
    <name evidence="4" type="ORF">DBR06_SOUSAS13010013</name>
</gene>
<dbReference type="AlphaFoldDB" id="A0A484H413"/>
<evidence type="ECO:0000256" key="3">
    <source>
        <dbReference type="ARBA" id="ARBA00022917"/>
    </source>
</evidence>
<dbReference type="InterPro" id="IPR009000">
    <property type="entry name" value="Transl_B-barrel_sf"/>
</dbReference>
<dbReference type="GO" id="GO:0003924">
    <property type="term" value="F:GTPase activity"/>
    <property type="evidence" value="ECO:0007669"/>
    <property type="project" value="TreeGrafter"/>
</dbReference>
<evidence type="ECO:0000313" key="5">
    <source>
        <dbReference type="Proteomes" id="UP000295264"/>
    </source>
</evidence>
<dbReference type="EMBL" id="QWLN02000558">
    <property type="protein sequence ID" value="TEA42030.1"/>
    <property type="molecule type" value="Genomic_DNA"/>
</dbReference>
<name>A0A484H413_SOUCH</name>
<keyword evidence="2" id="KW-0251">Elongation factor</keyword>
<dbReference type="GO" id="GO:1990904">
    <property type="term" value="C:ribonucleoprotein complex"/>
    <property type="evidence" value="ECO:0007669"/>
    <property type="project" value="TreeGrafter"/>
</dbReference>
<feature type="non-terminal residue" evidence="4">
    <location>
        <position position="99"/>
    </location>
</feature>
<dbReference type="GO" id="GO:0043022">
    <property type="term" value="F:ribosome binding"/>
    <property type="evidence" value="ECO:0007669"/>
    <property type="project" value="TreeGrafter"/>
</dbReference>
<dbReference type="PANTHER" id="PTHR42908:SF10">
    <property type="entry name" value="EUKARYOTIC TRANSLATION ELONGATION FACTOR 2"/>
    <property type="match status" value="1"/>
</dbReference>
<protein>
    <submittedName>
        <fullName evidence="4">Uncharacterized protein</fullName>
    </submittedName>
</protein>
<dbReference type="Gene3D" id="2.40.30.10">
    <property type="entry name" value="Translation factors"/>
    <property type="match status" value="1"/>
</dbReference>
<keyword evidence="3" id="KW-0648">Protein biosynthesis</keyword>
<reference evidence="4 5" key="1">
    <citation type="journal article" date="2018" name="Genomics">
        <title>Molecular footprints of inshore aquatic adaptation in Indo-Pacific humpback dolphin (Sousa chinensis).</title>
        <authorList>
            <person name="Ming Y."/>
            <person name="Jian J."/>
            <person name="Yu F."/>
            <person name="Yu X."/>
            <person name="Wang J."/>
            <person name="Liu W."/>
        </authorList>
    </citation>
    <scope>NUCLEOTIDE SEQUENCE [LARGE SCALE GENOMIC DNA]</scope>
    <source>
        <strain evidence="4">MY-2018</strain>
        <tissue evidence="4">Skin</tissue>
    </source>
</reference>
<evidence type="ECO:0000256" key="2">
    <source>
        <dbReference type="ARBA" id="ARBA00022768"/>
    </source>
</evidence>
<comment type="caution">
    <text evidence="4">The sequence shown here is derived from an EMBL/GenBank/DDBJ whole genome shotgun (WGS) entry which is preliminary data.</text>
</comment>
<organism evidence="4 5">
    <name type="scientific">Sousa chinensis</name>
    <name type="common">Indo-pacific humpbacked dolphin</name>
    <name type="synonym">Steno chinensis</name>
    <dbReference type="NCBI Taxonomy" id="103600"/>
    <lineage>
        <taxon>Eukaryota</taxon>
        <taxon>Metazoa</taxon>
        <taxon>Chordata</taxon>
        <taxon>Craniata</taxon>
        <taxon>Vertebrata</taxon>
        <taxon>Euteleostomi</taxon>
        <taxon>Mammalia</taxon>
        <taxon>Eutheria</taxon>
        <taxon>Laurasiatheria</taxon>
        <taxon>Artiodactyla</taxon>
        <taxon>Whippomorpha</taxon>
        <taxon>Cetacea</taxon>
        <taxon>Odontoceti</taxon>
        <taxon>Delphinidae</taxon>
        <taxon>Sousa</taxon>
    </lineage>
</organism>
<dbReference type="SUPFAM" id="SSF50447">
    <property type="entry name" value="Translation proteins"/>
    <property type="match status" value="1"/>
</dbReference>
<dbReference type="SUPFAM" id="SSF54211">
    <property type="entry name" value="Ribosomal protein S5 domain 2-like"/>
    <property type="match status" value="1"/>
</dbReference>
<keyword evidence="1" id="KW-0963">Cytoplasm</keyword>
<evidence type="ECO:0000256" key="1">
    <source>
        <dbReference type="ARBA" id="ARBA00022490"/>
    </source>
</evidence>
<dbReference type="GO" id="GO:0005829">
    <property type="term" value="C:cytosol"/>
    <property type="evidence" value="ECO:0007669"/>
    <property type="project" value="TreeGrafter"/>
</dbReference>
<evidence type="ECO:0000313" key="4">
    <source>
        <dbReference type="EMBL" id="TEA42030.1"/>
    </source>
</evidence>
<accession>A0A484H413</accession>
<dbReference type="PANTHER" id="PTHR42908">
    <property type="entry name" value="TRANSLATION ELONGATION FACTOR-RELATED"/>
    <property type="match status" value="1"/>
</dbReference>
<feature type="non-terminal residue" evidence="4">
    <location>
        <position position="1"/>
    </location>
</feature>
<sequence>QPQSYLPFGNIVGLVGVDQFLVKTGTITTFEHAHYTHVMKFSKSNHVIWYRETVSEKSNVLCLSETCNKCNPLHMEARPFPNDLAVDSRSAVSTHQVVK</sequence>
<dbReference type="InterPro" id="IPR020568">
    <property type="entry name" value="Ribosomal_Su5_D2-typ_SF"/>
</dbReference>
<dbReference type="GO" id="GO:0003746">
    <property type="term" value="F:translation elongation factor activity"/>
    <property type="evidence" value="ECO:0007669"/>
    <property type="project" value="UniProtKB-KW"/>
</dbReference>
<dbReference type="Proteomes" id="UP000295264">
    <property type="component" value="Unassembled WGS sequence"/>
</dbReference>